<sequence>MNLSRSSSDNNTNTLGRNAVSSATSPLMGAQSFPNLTTTGTTSTVTMSTSSVTSSNVATATTGLSVGQSLSNTLTTSLTSTSSESDTGQEAEYSLYDFLDSCRASTLLAELDDDEDLPEPDEEDDENEDDNQEEQEYEEVMEEEEYETKGGRRRTWDDDYVLKRQFSALVPAFDPRPGRTNVQQTTDLEIPAPGASSSHLLRLQSTRRKGFFHNLEEVSAPSGYVSRTASFRRLDTLLGLLDGTPHSELLEEVECAPAPRLALTLKVTGLGNGREVELPLSNFRSTIFYYVQKLLQLSCNGAIKSLTN</sequence>
<feature type="compositionally biased region" description="Acidic residues" evidence="1">
    <location>
        <begin position="110"/>
        <end position="146"/>
    </location>
</feature>
<feature type="compositionally biased region" description="Polar residues" evidence="1">
    <location>
        <begin position="1"/>
        <end position="25"/>
    </location>
</feature>
<dbReference type="Proteomes" id="UP001176940">
    <property type="component" value="Unassembled WGS sequence"/>
</dbReference>
<evidence type="ECO:0000313" key="2">
    <source>
        <dbReference type="EMBL" id="CAJ0931840.1"/>
    </source>
</evidence>
<evidence type="ECO:0000256" key="1">
    <source>
        <dbReference type="SAM" id="MobiDB-lite"/>
    </source>
</evidence>
<gene>
    <name evidence="2" type="ORF">RIMI_LOCUS4894740</name>
</gene>
<feature type="region of interest" description="Disordered" evidence="1">
    <location>
        <begin position="110"/>
        <end position="152"/>
    </location>
</feature>
<proteinExistence type="predicted"/>
<name>A0ABN9L855_9NEOB</name>
<feature type="region of interest" description="Disordered" evidence="1">
    <location>
        <begin position="1"/>
        <end position="56"/>
    </location>
</feature>
<keyword evidence="3" id="KW-1185">Reference proteome</keyword>
<dbReference type="EMBL" id="CAUEEQ010008109">
    <property type="protein sequence ID" value="CAJ0931840.1"/>
    <property type="molecule type" value="Genomic_DNA"/>
</dbReference>
<organism evidence="2 3">
    <name type="scientific">Ranitomeya imitator</name>
    <name type="common">mimic poison frog</name>
    <dbReference type="NCBI Taxonomy" id="111125"/>
    <lineage>
        <taxon>Eukaryota</taxon>
        <taxon>Metazoa</taxon>
        <taxon>Chordata</taxon>
        <taxon>Craniata</taxon>
        <taxon>Vertebrata</taxon>
        <taxon>Euteleostomi</taxon>
        <taxon>Amphibia</taxon>
        <taxon>Batrachia</taxon>
        <taxon>Anura</taxon>
        <taxon>Neobatrachia</taxon>
        <taxon>Hyloidea</taxon>
        <taxon>Dendrobatidae</taxon>
        <taxon>Dendrobatinae</taxon>
        <taxon>Ranitomeya</taxon>
    </lineage>
</organism>
<protein>
    <submittedName>
        <fullName evidence="2">Uncharacterized protein</fullName>
    </submittedName>
</protein>
<evidence type="ECO:0000313" key="3">
    <source>
        <dbReference type="Proteomes" id="UP001176940"/>
    </source>
</evidence>
<reference evidence="2" key="1">
    <citation type="submission" date="2023-07" db="EMBL/GenBank/DDBJ databases">
        <authorList>
            <person name="Stuckert A."/>
        </authorList>
    </citation>
    <scope>NUCLEOTIDE SEQUENCE</scope>
</reference>
<feature type="compositionally biased region" description="Low complexity" evidence="1">
    <location>
        <begin position="37"/>
        <end position="56"/>
    </location>
</feature>
<comment type="caution">
    <text evidence="2">The sequence shown here is derived from an EMBL/GenBank/DDBJ whole genome shotgun (WGS) entry which is preliminary data.</text>
</comment>
<accession>A0ABN9L855</accession>